<dbReference type="RefSeq" id="WP_124820187.1">
    <property type="nucleotide sequence ID" value="NZ_QDGB01000261.1"/>
</dbReference>
<evidence type="ECO:0000256" key="7">
    <source>
        <dbReference type="ARBA" id="ARBA00022970"/>
    </source>
</evidence>
<dbReference type="EMBL" id="QDGB01000261">
    <property type="protein sequence ID" value="RQX16166.1"/>
    <property type="molecule type" value="Genomic_DNA"/>
</dbReference>
<keyword evidence="4" id="KW-1003">Cell membrane</keyword>
<evidence type="ECO:0000256" key="1">
    <source>
        <dbReference type="ARBA" id="ARBA00004202"/>
    </source>
</evidence>
<dbReference type="CDD" id="cd03262">
    <property type="entry name" value="ABC_HisP_GlnQ"/>
    <property type="match status" value="1"/>
</dbReference>
<dbReference type="Proteomes" id="UP000278981">
    <property type="component" value="Unassembled WGS sequence"/>
</dbReference>
<evidence type="ECO:0000256" key="10">
    <source>
        <dbReference type="ARBA" id="ARBA00047624"/>
    </source>
</evidence>
<dbReference type="OrthoDB" id="4075047at2"/>
<evidence type="ECO:0000256" key="6">
    <source>
        <dbReference type="ARBA" id="ARBA00022840"/>
    </source>
</evidence>
<protein>
    <recommendedName>
        <fullName evidence="9">ABC-type polar-amino-acid transporter</fullName>
        <ecNumber evidence="9">7.4.2.1</ecNumber>
    </recommendedName>
</protein>
<dbReference type="PIRSF" id="PIRSF039085">
    <property type="entry name" value="ABC_ATPase_HisP"/>
    <property type="match status" value="1"/>
</dbReference>
<dbReference type="SMART" id="SM00382">
    <property type="entry name" value="AAA"/>
    <property type="match status" value="1"/>
</dbReference>
<dbReference type="InterPro" id="IPR030679">
    <property type="entry name" value="ABC_ATPase_HisP-typ"/>
</dbReference>
<dbReference type="FunFam" id="3.40.50.300:FF:000020">
    <property type="entry name" value="Amino acid ABC transporter ATP-binding component"/>
    <property type="match status" value="1"/>
</dbReference>
<dbReference type="GO" id="GO:0005524">
    <property type="term" value="F:ATP binding"/>
    <property type="evidence" value="ECO:0007669"/>
    <property type="project" value="UniProtKB-KW"/>
</dbReference>
<dbReference type="GO" id="GO:0016887">
    <property type="term" value="F:ATP hydrolysis activity"/>
    <property type="evidence" value="ECO:0007669"/>
    <property type="project" value="InterPro"/>
</dbReference>
<evidence type="ECO:0000256" key="5">
    <source>
        <dbReference type="ARBA" id="ARBA00022741"/>
    </source>
</evidence>
<comment type="subcellular location">
    <subcellularLocation>
        <location evidence="1">Cell membrane</location>
        <topology evidence="1">Peripheral membrane protein</topology>
    </subcellularLocation>
</comment>
<comment type="catalytic activity">
    <reaction evidence="10">
        <text>a polar amino acid(out) + ATP + H2O = a polar amino acid(in) + ADP + phosphate + H(+)</text>
        <dbReference type="Rhea" id="RHEA:14673"/>
        <dbReference type="ChEBI" id="CHEBI:15377"/>
        <dbReference type="ChEBI" id="CHEBI:15378"/>
        <dbReference type="ChEBI" id="CHEBI:30616"/>
        <dbReference type="ChEBI" id="CHEBI:43474"/>
        <dbReference type="ChEBI" id="CHEBI:62031"/>
        <dbReference type="ChEBI" id="CHEBI:456216"/>
        <dbReference type="EC" id="7.4.2.1"/>
    </reaction>
    <physiologicalReaction direction="left-to-right" evidence="10">
        <dbReference type="Rhea" id="RHEA:14674"/>
    </physiologicalReaction>
</comment>
<dbReference type="InterPro" id="IPR017871">
    <property type="entry name" value="ABC_transporter-like_CS"/>
</dbReference>
<dbReference type="InterPro" id="IPR027417">
    <property type="entry name" value="P-loop_NTPase"/>
</dbReference>
<keyword evidence="5" id="KW-0547">Nucleotide-binding</keyword>
<dbReference type="EC" id="7.4.2.1" evidence="9"/>
<feature type="region of interest" description="Disordered" evidence="11">
    <location>
        <begin position="252"/>
        <end position="279"/>
    </location>
</feature>
<evidence type="ECO:0000313" key="13">
    <source>
        <dbReference type="EMBL" id="RQX16166.1"/>
    </source>
</evidence>
<dbReference type="Gene3D" id="3.40.50.300">
    <property type="entry name" value="P-loop containing nucleotide triphosphate hydrolases"/>
    <property type="match status" value="1"/>
</dbReference>
<evidence type="ECO:0000256" key="9">
    <source>
        <dbReference type="ARBA" id="ARBA00038850"/>
    </source>
</evidence>
<dbReference type="InterPro" id="IPR003593">
    <property type="entry name" value="AAA+_ATPase"/>
</dbReference>
<organism evidence="13 14">
    <name type="scientific">Micromonospora ureilytica</name>
    <dbReference type="NCBI Taxonomy" id="709868"/>
    <lineage>
        <taxon>Bacteria</taxon>
        <taxon>Bacillati</taxon>
        <taxon>Actinomycetota</taxon>
        <taxon>Actinomycetes</taxon>
        <taxon>Micromonosporales</taxon>
        <taxon>Micromonosporaceae</taxon>
        <taxon>Micromonospora</taxon>
    </lineage>
</organism>
<evidence type="ECO:0000256" key="8">
    <source>
        <dbReference type="ARBA" id="ARBA00023136"/>
    </source>
</evidence>
<dbReference type="Pfam" id="PF00005">
    <property type="entry name" value="ABC_tran"/>
    <property type="match status" value="1"/>
</dbReference>
<reference evidence="13 14" key="1">
    <citation type="submission" date="2018-04" db="EMBL/GenBank/DDBJ databases">
        <title>Micromonosporas from Atacama Desert.</title>
        <authorList>
            <person name="Carro L."/>
            <person name="Klenk H.-P."/>
            <person name="Goodfellow M."/>
        </authorList>
    </citation>
    <scope>NUCLEOTIDE SEQUENCE [LARGE SCALE GENOMIC DNA]</scope>
    <source>
        <strain evidence="13 14">LB19</strain>
    </source>
</reference>
<dbReference type="GO" id="GO:0005886">
    <property type="term" value="C:plasma membrane"/>
    <property type="evidence" value="ECO:0007669"/>
    <property type="project" value="UniProtKB-SubCell"/>
</dbReference>
<dbReference type="PROSITE" id="PS00211">
    <property type="entry name" value="ABC_TRANSPORTER_1"/>
    <property type="match status" value="1"/>
</dbReference>
<keyword evidence="6" id="KW-0067">ATP-binding</keyword>
<dbReference type="AlphaFoldDB" id="A0A3N9XT45"/>
<keyword evidence="8" id="KW-0472">Membrane</keyword>
<comment type="similarity">
    <text evidence="2">Belongs to the ABC transporter superfamily.</text>
</comment>
<gene>
    <name evidence="13" type="ORF">DDE19_16310</name>
</gene>
<evidence type="ECO:0000256" key="3">
    <source>
        <dbReference type="ARBA" id="ARBA00022448"/>
    </source>
</evidence>
<dbReference type="PANTHER" id="PTHR43166">
    <property type="entry name" value="AMINO ACID IMPORT ATP-BINDING PROTEIN"/>
    <property type="match status" value="1"/>
</dbReference>
<dbReference type="PROSITE" id="PS50893">
    <property type="entry name" value="ABC_TRANSPORTER_2"/>
    <property type="match status" value="1"/>
</dbReference>
<dbReference type="InterPro" id="IPR003439">
    <property type="entry name" value="ABC_transporter-like_ATP-bd"/>
</dbReference>
<proteinExistence type="inferred from homology"/>
<comment type="caution">
    <text evidence="13">The sequence shown here is derived from an EMBL/GenBank/DDBJ whole genome shotgun (WGS) entry which is preliminary data.</text>
</comment>
<dbReference type="GO" id="GO:0015426">
    <property type="term" value="F:ATPase-coupled polar amino acid-transporter activity"/>
    <property type="evidence" value="ECO:0007669"/>
    <property type="project" value="UniProtKB-EC"/>
</dbReference>
<dbReference type="PANTHER" id="PTHR43166:SF9">
    <property type="entry name" value="GLUTAMATE_ASPARTATE IMPORT ATP-BINDING PROTEIN GLTL"/>
    <property type="match status" value="1"/>
</dbReference>
<name>A0A3N9XT45_9ACTN</name>
<sequence length="279" mass="30513">MTTNPSRPAVEIRDLHKSFGPLKVLKGIDFEVGQGEVVCVIGPSGSGKSTLLRCVDLLEEPTAGKIWVNGVEMTDPDVEIDEVRRGIGMVFQSFNLFPHLTVLNNLTIAQRRVLRRSRAEAERIARANLERVGLTDKADAFPAQLSGGQQQRAAIARSLSMEPKLMLFDEPTSALDPELVGDVLTVMRKLAEDGMTMMVVTHEMAFARDVADRVVFMDGGVVVEQGPPQEVLGAPKHERTRAFLSRVLDPTHVAQLGQPDQPPAPPQTPSLPADDRQNL</sequence>
<feature type="compositionally biased region" description="Pro residues" evidence="11">
    <location>
        <begin position="260"/>
        <end position="269"/>
    </location>
</feature>
<accession>A0A3N9XT45</accession>
<evidence type="ECO:0000259" key="12">
    <source>
        <dbReference type="PROSITE" id="PS50893"/>
    </source>
</evidence>
<evidence type="ECO:0000256" key="2">
    <source>
        <dbReference type="ARBA" id="ARBA00005417"/>
    </source>
</evidence>
<evidence type="ECO:0000256" key="4">
    <source>
        <dbReference type="ARBA" id="ARBA00022475"/>
    </source>
</evidence>
<evidence type="ECO:0000313" key="14">
    <source>
        <dbReference type="Proteomes" id="UP000278981"/>
    </source>
</evidence>
<dbReference type="SUPFAM" id="SSF52540">
    <property type="entry name" value="P-loop containing nucleoside triphosphate hydrolases"/>
    <property type="match status" value="1"/>
</dbReference>
<keyword evidence="3" id="KW-0813">Transport</keyword>
<dbReference type="InterPro" id="IPR050086">
    <property type="entry name" value="MetN_ABC_transporter-like"/>
</dbReference>
<feature type="domain" description="ABC transporter" evidence="12">
    <location>
        <begin position="10"/>
        <end position="244"/>
    </location>
</feature>
<keyword evidence="7" id="KW-0029">Amino-acid transport</keyword>
<evidence type="ECO:0000256" key="11">
    <source>
        <dbReference type="SAM" id="MobiDB-lite"/>
    </source>
</evidence>